<comment type="caution">
    <text evidence="1">The sequence shown here is derived from an EMBL/GenBank/DDBJ whole genome shotgun (WGS) entry which is preliminary data.</text>
</comment>
<dbReference type="EMBL" id="CM047745">
    <property type="protein sequence ID" value="KAJ0024673.1"/>
    <property type="molecule type" value="Genomic_DNA"/>
</dbReference>
<evidence type="ECO:0000313" key="1">
    <source>
        <dbReference type="EMBL" id="KAJ0024673.1"/>
    </source>
</evidence>
<dbReference type="Proteomes" id="UP001163603">
    <property type="component" value="Chromosome 10"/>
</dbReference>
<proteinExistence type="predicted"/>
<organism evidence="1 2">
    <name type="scientific">Pistacia integerrima</name>
    <dbReference type="NCBI Taxonomy" id="434235"/>
    <lineage>
        <taxon>Eukaryota</taxon>
        <taxon>Viridiplantae</taxon>
        <taxon>Streptophyta</taxon>
        <taxon>Embryophyta</taxon>
        <taxon>Tracheophyta</taxon>
        <taxon>Spermatophyta</taxon>
        <taxon>Magnoliopsida</taxon>
        <taxon>eudicotyledons</taxon>
        <taxon>Gunneridae</taxon>
        <taxon>Pentapetalae</taxon>
        <taxon>rosids</taxon>
        <taxon>malvids</taxon>
        <taxon>Sapindales</taxon>
        <taxon>Anacardiaceae</taxon>
        <taxon>Pistacia</taxon>
    </lineage>
</organism>
<sequence length="86" mass="9904">MIYNALFGLFGSLIVCACNRGLQKYMEEGSRVSYCWLTTLAIKFLHFFVAKLLQFRFQPMLLLTSSIPSMLFWVAFTRSISSMSDD</sequence>
<keyword evidence="2" id="KW-1185">Reference proteome</keyword>
<name>A0ACC0XVR9_9ROSI</name>
<evidence type="ECO:0000313" key="2">
    <source>
        <dbReference type="Proteomes" id="UP001163603"/>
    </source>
</evidence>
<gene>
    <name evidence="1" type="ORF">Pint_08497</name>
</gene>
<accession>A0ACC0XVR9</accession>
<protein>
    <submittedName>
        <fullName evidence="1">Uncharacterized protein</fullName>
    </submittedName>
</protein>
<reference evidence="2" key="1">
    <citation type="journal article" date="2023" name="G3 (Bethesda)">
        <title>Genome assembly and association tests identify interacting loci associated with vigor, precocity, and sex in interspecific pistachio rootstocks.</title>
        <authorList>
            <person name="Palmer W."/>
            <person name="Jacygrad E."/>
            <person name="Sagayaradj S."/>
            <person name="Cavanaugh K."/>
            <person name="Han R."/>
            <person name="Bertier L."/>
            <person name="Beede B."/>
            <person name="Kafkas S."/>
            <person name="Golino D."/>
            <person name="Preece J."/>
            <person name="Michelmore R."/>
        </authorList>
    </citation>
    <scope>NUCLEOTIDE SEQUENCE [LARGE SCALE GENOMIC DNA]</scope>
</reference>